<evidence type="ECO:0000256" key="10">
    <source>
        <dbReference type="PIRNR" id="PIRNR016302"/>
    </source>
</evidence>
<keyword evidence="9 10" id="KW-0326">Glycosidase</keyword>
<accession>A0A8H3JA56</accession>
<evidence type="ECO:0000256" key="9">
    <source>
        <dbReference type="ARBA" id="ARBA00023295"/>
    </source>
</evidence>
<dbReference type="PANTHER" id="PTHR12145">
    <property type="entry name" value="MANNAN ENDO-1,6-ALPHA-MANNOSIDASE DCW1"/>
    <property type="match status" value="1"/>
</dbReference>
<evidence type="ECO:0000256" key="2">
    <source>
        <dbReference type="ARBA" id="ARBA00004308"/>
    </source>
</evidence>
<dbReference type="EMBL" id="CAJPDR010000931">
    <property type="protein sequence ID" value="CAF9943229.1"/>
    <property type="molecule type" value="Genomic_DNA"/>
</dbReference>
<dbReference type="GO" id="GO:0009272">
    <property type="term" value="P:fungal-type cell wall biogenesis"/>
    <property type="evidence" value="ECO:0007669"/>
    <property type="project" value="TreeGrafter"/>
</dbReference>
<keyword evidence="5 12" id="KW-0732">Signal</keyword>
<dbReference type="GO" id="GO:0012505">
    <property type="term" value="C:endomembrane system"/>
    <property type="evidence" value="ECO:0007669"/>
    <property type="project" value="UniProtKB-SubCell"/>
</dbReference>
<evidence type="ECO:0000256" key="12">
    <source>
        <dbReference type="SAM" id="SignalP"/>
    </source>
</evidence>
<dbReference type="AlphaFoldDB" id="A0A8H3JA56"/>
<keyword evidence="6 10" id="KW-0378">Hydrolase</keyword>
<dbReference type="GO" id="GO:0008496">
    <property type="term" value="F:mannan endo-1,6-alpha-mannosidase activity"/>
    <property type="evidence" value="ECO:0007669"/>
    <property type="project" value="UniProtKB-UniRule"/>
</dbReference>
<sequence length="485" mass="52667">MRLTRCSGRSCLSWLSTIALTLLAGSTLTAGIALDLQDPNSIKAAASTCAYNLLTFYTGNNTGDVPGNLPAPYYWWEAGAMFGILIDYYYYTNDSQYNDLVTQGMLWQVGPDDDYMTPNQTKTEGNDDQGFWGMAAMSAAEQKYPDPPSGKPQWLALAQAVFNDQASRWDNQYCNGGLRWQIFTFNTGYDYKNSISNGCFFNLGARLALYTGNDTYAQWAEKTFNWTQAVSLMDQNYHFYDGAHTTLNCSDINRVQWTYNAGVFLLGASVMYNYVKCSNVEESDTRTDSLLSQTNGSALWLERVEGILNASSIFFATNPPNVMYEVACEPPNTCDTDNYSFKAYLARWLVASIKYAPFIQTTVMPWVQASATAAALQCSGGTNGQMCGMKWTQGSTWDGTQGVGQQMGALSVIQANLIDQVSVPVTNKTGGTSQGNAGAGGGGGVSTSDPALSQNAITQGSRAGAGVLTCLVLISVIGCSWWMIA</sequence>
<dbReference type="Pfam" id="PF03663">
    <property type="entry name" value="Glyco_hydro_76"/>
    <property type="match status" value="1"/>
</dbReference>
<name>A0A8H3JA56_9LECA</name>
<dbReference type="OrthoDB" id="4187847at2759"/>
<dbReference type="InterPro" id="IPR008928">
    <property type="entry name" value="6-hairpin_glycosidase_sf"/>
</dbReference>
<keyword evidence="8" id="KW-0325">Glycoprotein</keyword>
<evidence type="ECO:0000256" key="1">
    <source>
        <dbReference type="ARBA" id="ARBA00001452"/>
    </source>
</evidence>
<protein>
    <recommendedName>
        <fullName evidence="4 10">Mannan endo-1,6-alpha-mannosidase</fullName>
        <ecNumber evidence="4 10">3.2.1.101</ecNumber>
    </recommendedName>
</protein>
<dbReference type="SUPFAM" id="SSF48208">
    <property type="entry name" value="Six-hairpin glycosidases"/>
    <property type="match status" value="1"/>
</dbReference>
<feature type="signal peptide" evidence="12">
    <location>
        <begin position="1"/>
        <end position="31"/>
    </location>
</feature>
<dbReference type="GO" id="GO:0016052">
    <property type="term" value="P:carbohydrate catabolic process"/>
    <property type="evidence" value="ECO:0007669"/>
    <property type="project" value="InterPro"/>
</dbReference>
<comment type="similarity">
    <text evidence="3 10">Belongs to the glycosyl hydrolase 76 family.</text>
</comment>
<evidence type="ECO:0000256" key="6">
    <source>
        <dbReference type="ARBA" id="ARBA00022801"/>
    </source>
</evidence>
<keyword evidence="11" id="KW-1133">Transmembrane helix</keyword>
<dbReference type="EC" id="3.2.1.101" evidence="4 10"/>
<evidence type="ECO:0000313" key="13">
    <source>
        <dbReference type="EMBL" id="CAF9943229.1"/>
    </source>
</evidence>
<evidence type="ECO:0000256" key="4">
    <source>
        <dbReference type="ARBA" id="ARBA00012350"/>
    </source>
</evidence>
<evidence type="ECO:0000256" key="5">
    <source>
        <dbReference type="ARBA" id="ARBA00022729"/>
    </source>
</evidence>
<comment type="subcellular location">
    <subcellularLocation>
        <location evidence="2">Endomembrane system</location>
    </subcellularLocation>
</comment>
<keyword evidence="11" id="KW-0812">Transmembrane</keyword>
<dbReference type="FunFam" id="1.50.10.20:FF:000006">
    <property type="entry name" value="Mannan endo-1,6-alpha-mannosidase"/>
    <property type="match status" value="1"/>
</dbReference>
<dbReference type="InterPro" id="IPR005198">
    <property type="entry name" value="Glyco_hydro_76"/>
</dbReference>
<evidence type="ECO:0000256" key="11">
    <source>
        <dbReference type="SAM" id="Phobius"/>
    </source>
</evidence>
<feature type="transmembrane region" description="Helical" evidence="11">
    <location>
        <begin position="463"/>
        <end position="484"/>
    </location>
</feature>
<dbReference type="Proteomes" id="UP000664203">
    <property type="component" value="Unassembled WGS sequence"/>
</dbReference>
<proteinExistence type="inferred from homology"/>
<comment type="caution">
    <text evidence="13">The sequence shown here is derived from an EMBL/GenBank/DDBJ whole genome shotgun (WGS) entry which is preliminary data.</text>
</comment>
<evidence type="ECO:0000313" key="14">
    <source>
        <dbReference type="Proteomes" id="UP000664203"/>
    </source>
</evidence>
<organism evidence="13 14">
    <name type="scientific">Alectoria fallacina</name>
    <dbReference type="NCBI Taxonomy" id="1903189"/>
    <lineage>
        <taxon>Eukaryota</taxon>
        <taxon>Fungi</taxon>
        <taxon>Dikarya</taxon>
        <taxon>Ascomycota</taxon>
        <taxon>Pezizomycotina</taxon>
        <taxon>Lecanoromycetes</taxon>
        <taxon>OSLEUM clade</taxon>
        <taxon>Lecanoromycetidae</taxon>
        <taxon>Lecanorales</taxon>
        <taxon>Lecanorineae</taxon>
        <taxon>Parmeliaceae</taxon>
        <taxon>Alectoria</taxon>
    </lineage>
</organism>
<keyword evidence="7 11" id="KW-0472">Membrane</keyword>
<dbReference type="Gene3D" id="1.50.10.20">
    <property type="match status" value="1"/>
</dbReference>
<evidence type="ECO:0000256" key="3">
    <source>
        <dbReference type="ARBA" id="ARBA00009699"/>
    </source>
</evidence>
<dbReference type="PANTHER" id="PTHR12145:SF36">
    <property type="entry name" value="MANNAN ENDO-1,6-ALPHA-MANNOSIDASE DCW1"/>
    <property type="match status" value="1"/>
</dbReference>
<keyword evidence="14" id="KW-1185">Reference proteome</keyword>
<feature type="chain" id="PRO_5033985352" description="Mannan endo-1,6-alpha-mannosidase" evidence="12">
    <location>
        <begin position="32"/>
        <end position="485"/>
    </location>
</feature>
<comment type="catalytic activity">
    <reaction evidence="1 10">
        <text>Random hydrolysis of (1-&gt;6)-alpha-D-mannosidic linkages in unbranched (1-&gt;6)-mannans.</text>
        <dbReference type="EC" id="3.2.1.101"/>
    </reaction>
</comment>
<dbReference type="InterPro" id="IPR014480">
    <property type="entry name" value="Mannan-1_6-alpha_mannosidase"/>
</dbReference>
<gene>
    <name evidence="13" type="primary">DCW1_3</name>
    <name evidence="13" type="ORF">ALECFALPRED_010888</name>
</gene>
<reference evidence="13" key="1">
    <citation type="submission" date="2021-03" db="EMBL/GenBank/DDBJ databases">
        <authorList>
            <person name="Tagirdzhanova G."/>
        </authorList>
    </citation>
    <scope>NUCLEOTIDE SEQUENCE</scope>
</reference>
<evidence type="ECO:0000256" key="7">
    <source>
        <dbReference type="ARBA" id="ARBA00023136"/>
    </source>
</evidence>
<dbReference type="PIRSF" id="PIRSF016302">
    <property type="entry name" value="Man_a_manosd"/>
    <property type="match status" value="1"/>
</dbReference>
<evidence type="ECO:0000256" key="8">
    <source>
        <dbReference type="ARBA" id="ARBA00023180"/>
    </source>
</evidence>